<dbReference type="Proteomes" id="UP001190926">
    <property type="component" value="Unassembled WGS sequence"/>
</dbReference>
<feature type="domain" description="DUF4408" evidence="3">
    <location>
        <begin position="6"/>
        <end position="33"/>
    </location>
</feature>
<dbReference type="EMBL" id="SDAM02000122">
    <property type="protein sequence ID" value="KAH6828582.1"/>
    <property type="molecule type" value="Genomic_DNA"/>
</dbReference>
<feature type="region of interest" description="Disordered" evidence="1">
    <location>
        <begin position="106"/>
        <end position="126"/>
    </location>
</feature>
<comment type="caution">
    <text evidence="4">The sequence shown here is derived from an EMBL/GenBank/DDBJ whole genome shotgun (WGS) entry which is preliminary data.</text>
</comment>
<name>A0AAD4P7G6_PERFH</name>
<evidence type="ECO:0000313" key="5">
    <source>
        <dbReference type="Proteomes" id="UP001190926"/>
    </source>
</evidence>
<feature type="transmembrane region" description="Helical" evidence="2">
    <location>
        <begin position="6"/>
        <end position="29"/>
    </location>
</feature>
<organism evidence="4 5">
    <name type="scientific">Perilla frutescens var. hirtella</name>
    <name type="common">Perilla citriodora</name>
    <name type="synonym">Perilla setoyensis</name>
    <dbReference type="NCBI Taxonomy" id="608512"/>
    <lineage>
        <taxon>Eukaryota</taxon>
        <taxon>Viridiplantae</taxon>
        <taxon>Streptophyta</taxon>
        <taxon>Embryophyta</taxon>
        <taxon>Tracheophyta</taxon>
        <taxon>Spermatophyta</taxon>
        <taxon>Magnoliopsida</taxon>
        <taxon>eudicotyledons</taxon>
        <taxon>Gunneridae</taxon>
        <taxon>Pentapetalae</taxon>
        <taxon>asterids</taxon>
        <taxon>lamiids</taxon>
        <taxon>Lamiales</taxon>
        <taxon>Lamiaceae</taxon>
        <taxon>Nepetoideae</taxon>
        <taxon>Elsholtzieae</taxon>
        <taxon>Perilla</taxon>
    </lineage>
</organism>
<feature type="compositionally biased region" description="Basic and acidic residues" evidence="1">
    <location>
        <begin position="110"/>
        <end position="120"/>
    </location>
</feature>
<dbReference type="PANTHER" id="PTHR33098:SF57">
    <property type="entry name" value="DUF4408 DOMAIN PROTEIN"/>
    <property type="match status" value="1"/>
</dbReference>
<keyword evidence="2" id="KW-0812">Transmembrane</keyword>
<feature type="region of interest" description="Disordered" evidence="1">
    <location>
        <begin position="145"/>
        <end position="182"/>
    </location>
</feature>
<accession>A0AAD4P7G6</accession>
<protein>
    <recommendedName>
        <fullName evidence="3">DUF4408 domain-containing protein</fullName>
    </recommendedName>
</protein>
<evidence type="ECO:0000256" key="2">
    <source>
        <dbReference type="SAM" id="Phobius"/>
    </source>
</evidence>
<evidence type="ECO:0000259" key="3">
    <source>
        <dbReference type="Pfam" id="PF14364"/>
    </source>
</evidence>
<keyword evidence="2" id="KW-1133">Transmembrane helix</keyword>
<feature type="compositionally biased region" description="Basic and acidic residues" evidence="1">
    <location>
        <begin position="149"/>
        <end position="177"/>
    </location>
</feature>
<dbReference type="InterPro" id="IPR025520">
    <property type="entry name" value="DUF4408"/>
</dbReference>
<keyword evidence="2" id="KW-0472">Membrane</keyword>
<proteinExistence type="predicted"/>
<keyword evidence="5" id="KW-1185">Reference proteome</keyword>
<evidence type="ECO:0000313" key="4">
    <source>
        <dbReference type="EMBL" id="KAH6828582.1"/>
    </source>
</evidence>
<sequence length="222" mass="24900">MNGVEVVASWFTPTVLFCVLNLMIGTIFITSTLKPPHSQPQSKDEQPPPQPQLVRVSSFFERVKSFNLSRYQPDDHAVPTQEETLPPQLGRVPSFFERVKSFNLSSYQHSDPDPAHHDVPAQEETQPPQLVRVPSFFERVKSFNLSRSQHSEPDPAHHAIPAQEERHHHVTRSKSDTVAKTAPAARVLQKSFSVKIQAAAQVAEVGLPFEVQGGREVRSFPT</sequence>
<evidence type="ECO:0000256" key="1">
    <source>
        <dbReference type="SAM" id="MobiDB-lite"/>
    </source>
</evidence>
<dbReference type="Pfam" id="PF14364">
    <property type="entry name" value="DUF4408"/>
    <property type="match status" value="1"/>
</dbReference>
<gene>
    <name evidence="4" type="ORF">C2S53_017366</name>
</gene>
<dbReference type="AlphaFoldDB" id="A0AAD4P7G6"/>
<dbReference type="PANTHER" id="PTHR33098">
    <property type="entry name" value="COTTON FIBER (DUF761)"/>
    <property type="match status" value="1"/>
</dbReference>
<reference evidence="4 5" key="1">
    <citation type="journal article" date="2021" name="Nat. Commun.">
        <title>Incipient diploidization of the medicinal plant Perilla within 10,000 years.</title>
        <authorList>
            <person name="Zhang Y."/>
            <person name="Shen Q."/>
            <person name="Leng L."/>
            <person name="Zhang D."/>
            <person name="Chen S."/>
            <person name="Shi Y."/>
            <person name="Ning Z."/>
            <person name="Chen S."/>
        </authorList>
    </citation>
    <scope>NUCLEOTIDE SEQUENCE [LARGE SCALE GENOMIC DNA]</scope>
    <source>
        <strain evidence="5">cv. PC099</strain>
    </source>
</reference>